<evidence type="ECO:0000313" key="2">
    <source>
        <dbReference type="EMBL" id="SFT32682.1"/>
    </source>
</evidence>
<feature type="region of interest" description="Disordered" evidence="1">
    <location>
        <begin position="1"/>
        <end position="21"/>
    </location>
</feature>
<protein>
    <recommendedName>
        <fullName evidence="4">Cupin domain-containing protein</fullName>
    </recommendedName>
</protein>
<dbReference type="Gene3D" id="2.60.120.10">
    <property type="entry name" value="Jelly Rolls"/>
    <property type="match status" value="1"/>
</dbReference>
<dbReference type="AlphaFoldDB" id="A0A1I6X3B1"/>
<dbReference type="EMBL" id="FPBA01000001">
    <property type="protein sequence ID" value="SFT32682.1"/>
    <property type="molecule type" value="Genomic_DNA"/>
</dbReference>
<dbReference type="RefSeq" id="WP_093577454.1">
    <property type="nucleotide sequence ID" value="NZ_FPBA01000001.1"/>
</dbReference>
<reference evidence="3" key="1">
    <citation type="submission" date="2016-10" db="EMBL/GenBank/DDBJ databases">
        <authorList>
            <person name="Varghese N."/>
            <person name="Submissions S."/>
        </authorList>
    </citation>
    <scope>NUCLEOTIDE SEQUENCE [LARGE SCALE GENOMIC DNA]</scope>
    <source>
        <strain evidence="3">DSM 46136</strain>
    </source>
</reference>
<dbReference type="OrthoDB" id="5196266at2"/>
<evidence type="ECO:0008006" key="4">
    <source>
        <dbReference type="Google" id="ProtNLM"/>
    </source>
</evidence>
<evidence type="ECO:0000313" key="3">
    <source>
        <dbReference type="Proteomes" id="UP000199546"/>
    </source>
</evidence>
<dbReference type="Proteomes" id="UP000199546">
    <property type="component" value="Unassembled WGS sequence"/>
</dbReference>
<dbReference type="InterPro" id="IPR014710">
    <property type="entry name" value="RmlC-like_jellyroll"/>
</dbReference>
<dbReference type="InterPro" id="IPR011051">
    <property type="entry name" value="RmlC_Cupin_sf"/>
</dbReference>
<evidence type="ECO:0000256" key="1">
    <source>
        <dbReference type="SAM" id="MobiDB-lite"/>
    </source>
</evidence>
<proteinExistence type="predicted"/>
<sequence length="128" mass="12360">MEPLDPVPPPGRPAAEAVTVPPGTPARRLVARGADVVLVVVAGCPLVALGAAPAQPRPPGSSVVCPRGVPWSVAGADAEARLVVVAVPAGPQSTLATLLGLPPLDGAALVAAAADGGLEVVLEPIAGT</sequence>
<feature type="compositionally biased region" description="Pro residues" evidence="1">
    <location>
        <begin position="1"/>
        <end position="12"/>
    </location>
</feature>
<name>A0A1I6X3B1_9ACTN</name>
<keyword evidence="3" id="KW-1185">Reference proteome</keyword>
<accession>A0A1I6X3B1</accession>
<gene>
    <name evidence="2" type="ORF">SAMN05660657_00035</name>
</gene>
<dbReference type="STRING" id="1296565.SAMN05660657_00035"/>
<organism evidence="2 3">
    <name type="scientific">Geodermatophilus amargosae</name>
    <dbReference type="NCBI Taxonomy" id="1296565"/>
    <lineage>
        <taxon>Bacteria</taxon>
        <taxon>Bacillati</taxon>
        <taxon>Actinomycetota</taxon>
        <taxon>Actinomycetes</taxon>
        <taxon>Geodermatophilales</taxon>
        <taxon>Geodermatophilaceae</taxon>
        <taxon>Geodermatophilus</taxon>
    </lineage>
</organism>
<dbReference type="SUPFAM" id="SSF51182">
    <property type="entry name" value="RmlC-like cupins"/>
    <property type="match status" value="1"/>
</dbReference>